<feature type="transmembrane region" description="Helical" evidence="1">
    <location>
        <begin position="45"/>
        <end position="68"/>
    </location>
</feature>
<feature type="transmembrane region" description="Helical" evidence="1">
    <location>
        <begin position="394"/>
        <end position="417"/>
    </location>
</feature>
<dbReference type="PANTHER" id="PTHR23516:SF23">
    <property type="entry name" value="MOLYBDATE-ANION TRANSPORTER"/>
    <property type="match status" value="1"/>
</dbReference>
<feature type="transmembrane region" description="Helical" evidence="1">
    <location>
        <begin position="248"/>
        <end position="269"/>
    </location>
</feature>
<dbReference type="GO" id="GO:0015098">
    <property type="term" value="F:molybdate ion transmembrane transporter activity"/>
    <property type="evidence" value="ECO:0007669"/>
    <property type="project" value="InterPro"/>
</dbReference>
<sequence>MYNELFVLLLVLCVIARLAQSYVEGAQHQNITGAQASAFRAFQYNYLAVYLLAVASDWLQGPYVYALYSEYGYDKTAIGILFIAGFGSSALFGTFVASIADKYGRRANVIVFCVTYGLSCVTKHSPNFWVLMAGRVLGGIATSILFSAFEAWLVFEHINRSYDAAWLSETFAKAQFGNGLVAIASGQVAGVAASWFGKVAPFDLSLIVLIITGGIVAFTWTENYGDERASVGGGFAQAWANMMADKRILLIGAIQSAFEGAMYTFVFMWTPALQATSATEIPHGMIFSSFMVSIMIGSSLFTLLVTKFKIESFLRNFFAFATAAFIFTIFSNSAMGIYCGFLAFEVICGVYFPAMGTLRSRYVPEETRSAIMNFFRLPLNIIVVAMLYRDMPTTTVFTVCAVLMFVAVLCMTALMLYPSRGVDKVPAIEDGSAAESKTPPLTADIA</sequence>
<reference evidence="3" key="1">
    <citation type="submission" date="2021-01" db="EMBL/GenBank/DDBJ databases">
        <authorList>
            <person name="Corre E."/>
            <person name="Pelletier E."/>
            <person name="Niang G."/>
            <person name="Scheremetjew M."/>
            <person name="Finn R."/>
            <person name="Kale V."/>
            <person name="Holt S."/>
            <person name="Cochrane G."/>
            <person name="Meng A."/>
            <person name="Brown T."/>
            <person name="Cohen L."/>
        </authorList>
    </citation>
    <scope>NUCLEOTIDE SEQUENCE</scope>
    <source>
        <strain evidence="3">CCMP3276</strain>
    </source>
</reference>
<dbReference type="Pfam" id="PF05631">
    <property type="entry name" value="MFS_5"/>
    <property type="match status" value="1"/>
</dbReference>
<feature type="transmembrane region" description="Helical" evidence="1">
    <location>
        <begin position="341"/>
        <end position="358"/>
    </location>
</feature>
<keyword evidence="1" id="KW-0472">Membrane</keyword>
<feature type="transmembrane region" description="Helical" evidence="1">
    <location>
        <begin position="281"/>
        <end position="305"/>
    </location>
</feature>
<feature type="transmembrane region" description="Helical" evidence="1">
    <location>
        <begin position="202"/>
        <end position="220"/>
    </location>
</feature>
<keyword evidence="2" id="KW-0732">Signal</keyword>
<keyword evidence="1" id="KW-1133">Transmembrane helix</keyword>
<dbReference type="PANTHER" id="PTHR23516">
    <property type="entry name" value="SAM (S-ADENOSYL METHIONINE) TRANSPORTER"/>
    <property type="match status" value="1"/>
</dbReference>
<feature type="transmembrane region" description="Helical" evidence="1">
    <location>
        <begin position="176"/>
        <end position="196"/>
    </location>
</feature>
<dbReference type="EMBL" id="HBFE01000815">
    <property type="protein sequence ID" value="CAD8724493.1"/>
    <property type="molecule type" value="Transcribed_RNA"/>
</dbReference>
<dbReference type="AlphaFoldDB" id="A0A7S0XHM8"/>
<dbReference type="InterPro" id="IPR008509">
    <property type="entry name" value="MOT2/MFSD5"/>
</dbReference>
<feature type="transmembrane region" description="Helical" evidence="1">
    <location>
        <begin position="317"/>
        <end position="335"/>
    </location>
</feature>
<evidence type="ECO:0000313" key="3">
    <source>
        <dbReference type="EMBL" id="CAD8724493.1"/>
    </source>
</evidence>
<evidence type="ECO:0000256" key="2">
    <source>
        <dbReference type="SAM" id="SignalP"/>
    </source>
</evidence>
<dbReference type="Gene3D" id="1.20.1250.20">
    <property type="entry name" value="MFS general substrate transporter like domains"/>
    <property type="match status" value="1"/>
</dbReference>
<gene>
    <name evidence="3" type="ORF">EMAD1354_LOCUS570</name>
</gene>
<accession>A0A7S0XHM8</accession>
<proteinExistence type="predicted"/>
<feature type="transmembrane region" description="Helical" evidence="1">
    <location>
        <begin position="80"/>
        <end position="100"/>
    </location>
</feature>
<organism evidence="3">
    <name type="scientific">Erythrolobus madagascarensis</name>
    <dbReference type="NCBI Taxonomy" id="708628"/>
    <lineage>
        <taxon>Eukaryota</taxon>
        <taxon>Rhodophyta</taxon>
        <taxon>Bangiophyceae</taxon>
        <taxon>Porphyridiales</taxon>
        <taxon>Porphyridiaceae</taxon>
        <taxon>Erythrolobus</taxon>
    </lineage>
</organism>
<feature type="signal peptide" evidence="2">
    <location>
        <begin position="1"/>
        <end position="21"/>
    </location>
</feature>
<protein>
    <recommendedName>
        <fullName evidence="4">Molybdate-anion transporter</fullName>
    </recommendedName>
</protein>
<feature type="chain" id="PRO_5030808167" description="Molybdate-anion transporter" evidence="2">
    <location>
        <begin position="22"/>
        <end position="446"/>
    </location>
</feature>
<dbReference type="GO" id="GO:0016020">
    <property type="term" value="C:membrane"/>
    <property type="evidence" value="ECO:0007669"/>
    <property type="project" value="InterPro"/>
</dbReference>
<evidence type="ECO:0000256" key="1">
    <source>
        <dbReference type="SAM" id="Phobius"/>
    </source>
</evidence>
<feature type="transmembrane region" description="Helical" evidence="1">
    <location>
        <begin position="128"/>
        <end position="155"/>
    </location>
</feature>
<name>A0A7S0XHM8_9RHOD</name>
<evidence type="ECO:0008006" key="4">
    <source>
        <dbReference type="Google" id="ProtNLM"/>
    </source>
</evidence>
<dbReference type="SUPFAM" id="SSF103473">
    <property type="entry name" value="MFS general substrate transporter"/>
    <property type="match status" value="1"/>
</dbReference>
<dbReference type="InterPro" id="IPR036259">
    <property type="entry name" value="MFS_trans_sf"/>
</dbReference>
<dbReference type="CDD" id="cd17487">
    <property type="entry name" value="MFS_MFSD5_like"/>
    <property type="match status" value="1"/>
</dbReference>
<keyword evidence="1" id="KW-0812">Transmembrane</keyword>